<gene>
    <name evidence="4" type="ORF">FCN74_00050</name>
</gene>
<dbReference type="SUPFAM" id="SSF53335">
    <property type="entry name" value="S-adenosyl-L-methionine-dependent methyltransferases"/>
    <property type="match status" value="1"/>
</dbReference>
<evidence type="ECO:0000256" key="2">
    <source>
        <dbReference type="ARBA" id="ARBA00022679"/>
    </source>
</evidence>
<evidence type="ECO:0000256" key="1">
    <source>
        <dbReference type="ARBA" id="ARBA00022603"/>
    </source>
</evidence>
<organism evidence="4 5">
    <name type="scientific">Mesohalobacter halotolerans</name>
    <dbReference type="NCBI Taxonomy" id="1883405"/>
    <lineage>
        <taxon>Bacteria</taxon>
        <taxon>Pseudomonadati</taxon>
        <taxon>Bacteroidota</taxon>
        <taxon>Flavobacteriia</taxon>
        <taxon>Flavobacteriales</taxon>
        <taxon>Flavobacteriaceae</taxon>
        <taxon>Mesohalobacter</taxon>
    </lineage>
</organism>
<name>A0A4U5TTN9_9FLAO</name>
<evidence type="ECO:0000313" key="4">
    <source>
        <dbReference type="EMBL" id="TKS56854.1"/>
    </source>
</evidence>
<dbReference type="Gene3D" id="3.40.50.150">
    <property type="entry name" value="Vaccinia Virus protein VP39"/>
    <property type="match status" value="1"/>
</dbReference>
<dbReference type="AlphaFoldDB" id="A0A4U5TTN9"/>
<dbReference type="InterPro" id="IPR019257">
    <property type="entry name" value="MeTrfase_dom"/>
</dbReference>
<feature type="domain" description="Histidine-specific methyltransferase SAM-dependent" evidence="3">
    <location>
        <begin position="8"/>
        <end position="315"/>
    </location>
</feature>
<sequence>MEKTQTQFEKDVIKGLIDYPKHLPSKYIYDQRGDKLFQIIMAMPEYYLTNCEFDILSLHKTEICEAFSNDEGFDLIELGAGDGKKTKILLKELVDKNYNFDYFPIDISQNVLDELTKSLKQEIPEANVYAKQGTYFDVLSELDKYGNRKKVILFLGSNIGNLLHKDAIKFLKKIQRNMQEDDVLFLGFDQKKHPQTILNAYNDDAKITEKFNKNILRRINRQFEADFDLDQFMHWETYNPETGTALSYLVSLKEQNVKIKKLDLQVKFEAWESIHVEISQKYDDAVVEWLAAQSGLKPQKSFLDQKGYYKNYIFKAAKS</sequence>
<dbReference type="OrthoDB" id="5289726at2"/>
<keyword evidence="1 4" id="KW-0489">Methyltransferase</keyword>
<dbReference type="PANTHER" id="PTHR43397">
    <property type="entry name" value="ERGOTHIONEINE BIOSYNTHESIS PROTEIN 1"/>
    <property type="match status" value="1"/>
</dbReference>
<comment type="caution">
    <text evidence="4">The sequence shown here is derived from an EMBL/GenBank/DDBJ whole genome shotgun (WGS) entry which is preliminary data.</text>
</comment>
<dbReference type="InterPro" id="IPR051128">
    <property type="entry name" value="EgtD_Methyltrsf_superfamily"/>
</dbReference>
<protein>
    <submittedName>
        <fullName evidence="4">L-histidine N(Alpha)-methyltransferase</fullName>
    </submittedName>
</protein>
<dbReference type="InterPro" id="IPR029063">
    <property type="entry name" value="SAM-dependent_MTases_sf"/>
</dbReference>
<dbReference type="PANTHER" id="PTHR43397:SF1">
    <property type="entry name" value="ERGOTHIONEINE BIOSYNTHESIS PROTEIN 1"/>
    <property type="match status" value="1"/>
</dbReference>
<dbReference type="RefSeq" id="WP_138930558.1">
    <property type="nucleotide sequence ID" value="NZ_SWMU01000001.1"/>
</dbReference>
<dbReference type="InterPro" id="IPR017804">
    <property type="entry name" value="MeTrfase_EgtD-like"/>
</dbReference>
<dbReference type="PIRSF" id="PIRSF018005">
    <property type="entry name" value="UCP018005"/>
    <property type="match status" value="1"/>
</dbReference>
<evidence type="ECO:0000259" key="3">
    <source>
        <dbReference type="Pfam" id="PF10017"/>
    </source>
</evidence>
<keyword evidence="5" id="KW-1185">Reference proteome</keyword>
<proteinExistence type="predicted"/>
<dbReference type="Proteomes" id="UP000306552">
    <property type="component" value="Unassembled WGS sequence"/>
</dbReference>
<reference evidence="4 5" key="1">
    <citation type="submission" date="2019-04" db="EMBL/GenBank/DDBJ databases">
        <title>Psychroflexus halotolerans sp. nov., isolated from a marine solar saltern.</title>
        <authorList>
            <person name="Feng X."/>
        </authorList>
    </citation>
    <scope>NUCLEOTIDE SEQUENCE [LARGE SCALE GENOMIC DNA]</scope>
    <source>
        <strain evidence="4 5">WDS2C27</strain>
    </source>
</reference>
<dbReference type="GO" id="GO:0032259">
    <property type="term" value="P:methylation"/>
    <property type="evidence" value="ECO:0007669"/>
    <property type="project" value="UniProtKB-KW"/>
</dbReference>
<dbReference type="Pfam" id="PF10017">
    <property type="entry name" value="Methyltransf_33"/>
    <property type="match status" value="1"/>
</dbReference>
<dbReference type="EMBL" id="SWMU01000001">
    <property type="protein sequence ID" value="TKS56854.1"/>
    <property type="molecule type" value="Genomic_DNA"/>
</dbReference>
<dbReference type="GO" id="GO:0008168">
    <property type="term" value="F:methyltransferase activity"/>
    <property type="evidence" value="ECO:0007669"/>
    <property type="project" value="UniProtKB-KW"/>
</dbReference>
<accession>A0A4U5TTN9</accession>
<evidence type="ECO:0000313" key="5">
    <source>
        <dbReference type="Proteomes" id="UP000306552"/>
    </source>
</evidence>
<keyword evidence="2 4" id="KW-0808">Transferase</keyword>